<organism evidence="1">
    <name type="scientific">Albugo laibachii Nc14</name>
    <dbReference type="NCBI Taxonomy" id="890382"/>
    <lineage>
        <taxon>Eukaryota</taxon>
        <taxon>Sar</taxon>
        <taxon>Stramenopiles</taxon>
        <taxon>Oomycota</taxon>
        <taxon>Peronosporomycetes</taxon>
        <taxon>Albuginales</taxon>
        <taxon>Albuginaceae</taxon>
        <taxon>Albugo</taxon>
    </lineage>
</organism>
<gene>
    <name evidence="1" type="primary">AlNc14C6G852</name>
    <name evidence="1" type="ORF">ALNC14_009440</name>
</gene>
<protein>
    <submittedName>
        <fullName evidence="1">AlNc14C6G852 protein</fullName>
    </submittedName>
</protein>
<proteinExistence type="predicted"/>
<reference evidence="1" key="1">
    <citation type="journal article" date="2011" name="PLoS Biol.">
        <title>Gene gain and loss during evolution of obligate parasitism in the white rust pathogen of Arabidopsis thaliana.</title>
        <authorList>
            <person name="Kemen E."/>
            <person name="Gardiner A."/>
            <person name="Schultz-Larsen T."/>
            <person name="Kemen A.C."/>
            <person name="Balmuth A.L."/>
            <person name="Robert-Seilaniantz A."/>
            <person name="Bailey K."/>
            <person name="Holub E."/>
            <person name="Studholme D.J."/>
            <person name="Maclean D."/>
            <person name="Jones J.D."/>
        </authorList>
    </citation>
    <scope>NUCLEOTIDE SEQUENCE</scope>
</reference>
<dbReference type="AlphaFoldDB" id="F0W175"/>
<evidence type="ECO:0000313" key="1">
    <source>
        <dbReference type="EMBL" id="CCA14801.1"/>
    </source>
</evidence>
<accession>F0W175</accession>
<reference evidence="1" key="2">
    <citation type="submission" date="2011-02" db="EMBL/GenBank/DDBJ databases">
        <authorList>
            <person name="MacLean D."/>
        </authorList>
    </citation>
    <scope>NUCLEOTIDE SEQUENCE</scope>
</reference>
<dbReference type="EMBL" id="FR824051">
    <property type="protein sequence ID" value="CCA14801.1"/>
    <property type="molecule type" value="Genomic_DNA"/>
</dbReference>
<dbReference type="HOGENOM" id="CLU_2175753_0_0_1"/>
<name>F0W175_9STRA</name>
<sequence>MLRCPDRWNHCEDLQYRDIVNAWNGDRYRIQSTRDHGCLSSKDFMIKLFTSLVLSFLVQSVAQNTSTTPSPRLGQWAIDCYKFPESLNSLAYSHGGSTKGRQMTGWKQSN</sequence>